<dbReference type="PANTHER" id="PTHR33307">
    <property type="entry name" value="ALPHA-RHAMNOSIDASE (EUROFUNG)"/>
    <property type="match status" value="1"/>
</dbReference>
<dbReference type="PIRSF" id="PIRSF010631">
    <property type="entry name" value="A-rhamnsds"/>
    <property type="match status" value="1"/>
</dbReference>
<dbReference type="Pfam" id="PF17389">
    <property type="entry name" value="Bac_rhamnosid6H"/>
    <property type="match status" value="1"/>
</dbReference>
<dbReference type="Proteomes" id="UP000663870">
    <property type="component" value="Unassembled WGS sequence"/>
</dbReference>
<proteinExistence type="predicted"/>
<accession>A0A813WBG0</accession>
<organism evidence="5 6">
    <name type="scientific">Rotaria sordida</name>
    <dbReference type="NCBI Taxonomy" id="392033"/>
    <lineage>
        <taxon>Eukaryota</taxon>
        <taxon>Metazoa</taxon>
        <taxon>Spiralia</taxon>
        <taxon>Gnathifera</taxon>
        <taxon>Rotifera</taxon>
        <taxon>Eurotatoria</taxon>
        <taxon>Bdelloidea</taxon>
        <taxon>Philodinida</taxon>
        <taxon>Philodinidae</taxon>
        <taxon>Rotaria</taxon>
    </lineage>
</organism>
<reference evidence="5" key="1">
    <citation type="submission" date="2021-02" db="EMBL/GenBank/DDBJ databases">
        <authorList>
            <person name="Nowell W R."/>
        </authorList>
    </citation>
    <scope>NUCLEOTIDE SEQUENCE</scope>
</reference>
<evidence type="ECO:0000313" key="5">
    <source>
        <dbReference type="EMBL" id="CAF0848353.1"/>
    </source>
</evidence>
<dbReference type="AlphaFoldDB" id="A0A813WBG0"/>
<feature type="chain" id="PRO_5032480524" description="alpha-L-rhamnosidase" evidence="3">
    <location>
        <begin position="18"/>
        <end position="967"/>
    </location>
</feature>
<sequence>MFWVYITAIYSVVIITAHRLPPPFDIRIDYYKVETTKDLVINTPRPRLSWKLPISNERNVQQTGYQIQIQSDTDKWDSGRIDSSQSIHVPYINKNDLKPSTHYQIRLRIWTTLSNQASSWTDWIRFRTSIYNLHEYIMQHNNEVYWIGSTQIYMNELRKEFNVPNDSPIRTAIAFISGIGYYELYVNGQSVDASRKLDPGWTTYEKRTLFVSYDLKPTIKAGMNAIGVKLGNGWYSQEQYVPPSVSEPNYGPPRLLFVLQIVFENTNDMVIYSDQTWKGRLGSILHDSVYNGEIVDNRYDRPNWAQVGFNDTLSLWLTPEILPSPVNITANGQMTLQDMPPIRAGPDALHFEINNPLELENSYLLKEDLSDIIGAQLHDGGILKPISVSTPVLGVHTFDMGQNMVGWCRFHFHGPRGLGIYIRHAEALAQPVVSTHQAYGGIYVENLRGATQSDSYILRGDPNGEIYEPRFTVHGFRYISVFGSPNPLTVNDVECPVVHSETTVKGHFASTNPVINQIQHNVQWGQLSNSMSLPTDCPQRDERKGWMGDAALSVNEALYNFDLIKFYLNYLNLIADIQLPDGSISDTVPVTFGGYPADPNWGTALPTITWQLYRHYNDIEILRDHYSNIRAYVESLRAGYNKTGLAKLAYHYGDWVPPPPQPMTNVYLIASYGFLHDVSLLINMSQILGYTNDTQSYTIFYQNLAEEFHRVFFTPTAGYYADGMQAAQILALALPNVVPTNVRDTVFKHLIQDINDKGNHVSTGIVSTAAIFPLLSDNGQHDLAVELVSSITYPSFGYMFNNPYENATTMWELWDAPMEGPGMDSRNHHMFGSIGGWFYSHLAGINFQSNLIIIRPRMLTENKKRLLTKIDCQLNTLYGLVHVSYTRDEHYTLPNSILLRVSIPSNAQAQIIFEPLFPGARCVLLIENNNIIWSIDNKENNVCHDSNTGLITLEIGSGDYEYQAFWK</sequence>
<dbReference type="CDD" id="cd00063">
    <property type="entry name" value="FN3"/>
    <property type="match status" value="1"/>
</dbReference>
<dbReference type="InterPro" id="IPR036116">
    <property type="entry name" value="FN3_sf"/>
</dbReference>
<dbReference type="InterPro" id="IPR013783">
    <property type="entry name" value="Ig-like_fold"/>
</dbReference>
<protein>
    <recommendedName>
        <fullName evidence="2">alpha-L-rhamnosidase</fullName>
        <ecNumber evidence="2">3.2.1.40</ecNumber>
    </recommendedName>
</protein>
<dbReference type="Pfam" id="PF25788">
    <property type="entry name" value="Ig_Rha78A_N"/>
    <property type="match status" value="1"/>
</dbReference>
<dbReference type="InterPro" id="IPR016007">
    <property type="entry name" value="Alpha_rhamnosid"/>
</dbReference>
<dbReference type="InterPro" id="IPR012341">
    <property type="entry name" value="6hp_glycosidase-like_sf"/>
</dbReference>
<dbReference type="InterPro" id="IPR035396">
    <property type="entry name" value="Bac_rhamnosid6H"/>
</dbReference>
<dbReference type="Pfam" id="PF05592">
    <property type="entry name" value="Bac_rhamnosid"/>
    <property type="match status" value="1"/>
</dbReference>
<gene>
    <name evidence="5" type="ORF">JXQ802_LOCUS6558</name>
</gene>
<dbReference type="Gene3D" id="1.50.10.10">
    <property type="match status" value="1"/>
</dbReference>
<dbReference type="InterPro" id="IPR008902">
    <property type="entry name" value="Rhamnosid_concanavalin"/>
</dbReference>
<name>A0A813WBG0_9BILA</name>
<dbReference type="PROSITE" id="PS50853">
    <property type="entry name" value="FN3"/>
    <property type="match status" value="1"/>
</dbReference>
<evidence type="ECO:0000313" key="6">
    <source>
        <dbReference type="Proteomes" id="UP000663870"/>
    </source>
</evidence>
<evidence type="ECO:0000256" key="3">
    <source>
        <dbReference type="SAM" id="SignalP"/>
    </source>
</evidence>
<dbReference type="InterPro" id="IPR003961">
    <property type="entry name" value="FN3_dom"/>
</dbReference>
<dbReference type="Gene3D" id="2.60.40.10">
    <property type="entry name" value="Immunoglobulins"/>
    <property type="match status" value="1"/>
</dbReference>
<evidence type="ECO:0000256" key="1">
    <source>
        <dbReference type="ARBA" id="ARBA00001445"/>
    </source>
</evidence>
<dbReference type="InterPro" id="IPR013737">
    <property type="entry name" value="Bac_rhamnosid_N"/>
</dbReference>
<feature type="signal peptide" evidence="3">
    <location>
        <begin position="1"/>
        <end position="17"/>
    </location>
</feature>
<evidence type="ECO:0000256" key="2">
    <source>
        <dbReference type="ARBA" id="ARBA00012652"/>
    </source>
</evidence>
<dbReference type="EC" id="3.2.1.40" evidence="2"/>
<dbReference type="SUPFAM" id="SSF48208">
    <property type="entry name" value="Six-hairpin glycosidases"/>
    <property type="match status" value="1"/>
</dbReference>
<feature type="domain" description="Fibronectin type-III" evidence="4">
    <location>
        <begin position="22"/>
        <end position="131"/>
    </location>
</feature>
<dbReference type="PANTHER" id="PTHR33307:SF6">
    <property type="entry name" value="ALPHA-RHAMNOSIDASE (EUROFUNG)-RELATED"/>
    <property type="match status" value="1"/>
</dbReference>
<dbReference type="GO" id="GO:0005975">
    <property type="term" value="P:carbohydrate metabolic process"/>
    <property type="evidence" value="ECO:0007669"/>
    <property type="project" value="InterPro"/>
</dbReference>
<comment type="catalytic activity">
    <reaction evidence="1">
        <text>Hydrolysis of terminal non-reducing alpha-L-rhamnose residues in alpha-L-rhamnosides.</text>
        <dbReference type="EC" id="3.2.1.40"/>
    </reaction>
</comment>
<dbReference type="EMBL" id="CAJNOL010000104">
    <property type="protein sequence ID" value="CAF0848353.1"/>
    <property type="molecule type" value="Genomic_DNA"/>
</dbReference>
<comment type="caution">
    <text evidence="5">The sequence shown here is derived from an EMBL/GenBank/DDBJ whole genome shotgun (WGS) entry which is preliminary data.</text>
</comment>
<keyword evidence="6" id="KW-1185">Reference proteome</keyword>
<dbReference type="Gene3D" id="2.60.120.260">
    <property type="entry name" value="Galactose-binding domain-like"/>
    <property type="match status" value="2"/>
</dbReference>
<dbReference type="SUPFAM" id="SSF49265">
    <property type="entry name" value="Fibronectin type III"/>
    <property type="match status" value="1"/>
</dbReference>
<dbReference type="Gene3D" id="2.60.420.10">
    <property type="entry name" value="Maltose phosphorylase, domain 3"/>
    <property type="match status" value="1"/>
</dbReference>
<keyword evidence="3" id="KW-0732">Signal</keyword>
<dbReference type="Pfam" id="PF08531">
    <property type="entry name" value="Bac_rhamnosid_N"/>
    <property type="match status" value="1"/>
</dbReference>
<evidence type="ECO:0000259" key="4">
    <source>
        <dbReference type="PROSITE" id="PS50853"/>
    </source>
</evidence>
<dbReference type="InterPro" id="IPR008928">
    <property type="entry name" value="6-hairpin_glycosidase_sf"/>
</dbReference>
<dbReference type="GO" id="GO:0030596">
    <property type="term" value="F:alpha-L-rhamnosidase activity"/>
    <property type="evidence" value="ECO:0007669"/>
    <property type="project" value="UniProtKB-EC"/>
</dbReference>